<evidence type="ECO:0000256" key="7">
    <source>
        <dbReference type="ARBA" id="ARBA00023136"/>
    </source>
</evidence>
<accession>A0A200PM57</accession>
<dbReference type="AlphaFoldDB" id="A0A200PM57"/>
<feature type="region of interest" description="Disordered" evidence="9">
    <location>
        <begin position="642"/>
        <end position="661"/>
    </location>
</feature>
<dbReference type="OMA" id="DNPRRQT"/>
<dbReference type="PANTHER" id="PTHR31658:SF0">
    <property type="entry name" value="CONSERVED OLIGOMERIC GOLGI COMPLEX SUBUNIT 1"/>
    <property type="match status" value="1"/>
</dbReference>
<protein>
    <recommendedName>
        <fullName evidence="3">Conserved oligomeric Golgi complex subunit 1</fullName>
    </recommendedName>
</protein>
<sequence>MRIPSSRSNDDAVGGFRDAESLFRSKPISEIRNVEASTKKEIEEKKEELRQLVGNRYRDLIDSADSIVLMKSSCESISANISMIDEFIRSLSTTDITSQTPKLSPNPARVSVYGIASRVKYLVDTPENIWGCLDESMFLEASGRYIRAKVVQGLVSSSDTDRDFLANFPLLQHQWQIVESFKGQISQRSRERLMDCGLSIGAYADALAAVAVIDELSPEQVLGLFLDSRKSWISQKLGTCASANCDSGSVISVFCEVVKIIQVSLAQVGELFLRALNDMPLFYKIILGSPPGSQLFGGLPNPEEEVRQWKLHREKLESVMLMLDKEFIAQTCSNWLRICGEETVSKINGRYLIDIINSGEELASAEKLIRESLDSRKVLEGSLEWLRSVFGSEIESPWNRLRELVLKDDEDLWDGIFENAFIRRMKEIIDSGFKDLSGVVNVRDSIRAIVAAPGGGRIDFQAYLNRPATGGGVWFLEPNVRKTGTGLGFKATTDENDFNSCLNSYFGPEVSQIRDAVDSRCQSILEDFLCFLGSQKAALRLRELAPYLQDKCYESVSTIVKEIEDELARLSSSMGNRKEEIDSEPPAIIVEGSLFIGRLLFAFRNHSSHIPLILGSPRLWVNETSSMMFDKSQSISVSSRISLDSPMRDSPKRQSLNSIRRQSSSSMAALCGVNDSSSPKLELLSSTLRDICIWAHSLWISWVSDELSSVLSKDLKNDDALSLTTSLRSWEETVVKQEHSNEGPLEMKIALPSMPSLYVTSFLFQACEEIHRIGGHILDKLILQKFALGLLERVVSMYDDFLSTLVAREPQVTERGILQILLDLRFTVDVLSGGDMNVNELLKTPKSKLPFKQNQVQNQENSVNRKRVLGLTSSLSQRLDPIDWATYEPYLWENEKQAYLRHAVLFGFFVQLNRMHTDGVRKLPSNTESNIMRCSTVPRFKYLPISAPALSSRGTAKSALPSSSEDVSSRSSWKSYPSGEMSQKLEFDDSSSFGVATPLFKSFMQVGTRFGESTLKLGSMLADGQVGRLKDKSAAAMSTFGDMLPVQAAGLLSSLTTVRSTEL</sequence>
<feature type="coiled-coil region" evidence="8">
    <location>
        <begin position="28"/>
        <end position="55"/>
    </location>
</feature>
<reference evidence="10 11" key="1">
    <citation type="journal article" date="2017" name="Mol. Plant">
        <title>The Genome of Medicinal Plant Macleaya cordata Provides New Insights into Benzylisoquinoline Alkaloids Metabolism.</title>
        <authorList>
            <person name="Liu X."/>
            <person name="Liu Y."/>
            <person name="Huang P."/>
            <person name="Ma Y."/>
            <person name="Qing Z."/>
            <person name="Tang Q."/>
            <person name="Cao H."/>
            <person name="Cheng P."/>
            <person name="Zheng Y."/>
            <person name="Yuan Z."/>
            <person name="Zhou Y."/>
            <person name="Liu J."/>
            <person name="Tang Z."/>
            <person name="Zhuo Y."/>
            <person name="Zhang Y."/>
            <person name="Yu L."/>
            <person name="Huang J."/>
            <person name="Yang P."/>
            <person name="Peng Q."/>
            <person name="Zhang J."/>
            <person name="Jiang W."/>
            <person name="Zhang Z."/>
            <person name="Lin K."/>
            <person name="Ro D.K."/>
            <person name="Chen X."/>
            <person name="Xiong X."/>
            <person name="Shang Y."/>
            <person name="Huang S."/>
            <person name="Zeng J."/>
        </authorList>
    </citation>
    <scope>NUCLEOTIDE SEQUENCE [LARGE SCALE GENOMIC DNA]</scope>
    <source>
        <strain evidence="11">cv. BLH2017</strain>
        <tissue evidence="10">Root</tissue>
    </source>
</reference>
<evidence type="ECO:0000256" key="4">
    <source>
        <dbReference type="ARBA" id="ARBA00022448"/>
    </source>
</evidence>
<dbReference type="EMBL" id="MVGT01004512">
    <property type="protein sequence ID" value="OUZ99293.1"/>
    <property type="molecule type" value="Genomic_DNA"/>
</dbReference>
<dbReference type="GO" id="GO:0006891">
    <property type="term" value="P:intra-Golgi vesicle-mediated transport"/>
    <property type="evidence" value="ECO:0007669"/>
    <property type="project" value="InterPro"/>
</dbReference>
<comment type="subcellular location">
    <subcellularLocation>
        <location evidence="1">Golgi apparatus membrane</location>
        <topology evidence="1">Peripheral membrane protein</topology>
    </subcellularLocation>
</comment>
<gene>
    <name evidence="10" type="ORF">BVC80_717g12</name>
</gene>
<dbReference type="STRING" id="56857.A0A200PM57"/>
<evidence type="ECO:0000256" key="5">
    <source>
        <dbReference type="ARBA" id="ARBA00022927"/>
    </source>
</evidence>
<keyword evidence="6" id="KW-0333">Golgi apparatus</keyword>
<dbReference type="OrthoDB" id="46189at2759"/>
<dbReference type="GO" id="GO:0015031">
    <property type="term" value="P:protein transport"/>
    <property type="evidence" value="ECO:0007669"/>
    <property type="project" value="UniProtKB-KW"/>
</dbReference>
<feature type="compositionally biased region" description="Low complexity" evidence="9">
    <location>
        <begin position="962"/>
        <end position="975"/>
    </location>
</feature>
<keyword evidence="4" id="KW-0813">Transport</keyword>
<feature type="region of interest" description="Disordered" evidence="9">
    <location>
        <begin position="953"/>
        <end position="975"/>
    </location>
</feature>
<evidence type="ECO:0000256" key="6">
    <source>
        <dbReference type="ARBA" id="ARBA00023034"/>
    </source>
</evidence>
<comment type="caution">
    <text evidence="10">The sequence shown here is derived from an EMBL/GenBank/DDBJ whole genome shotgun (WGS) entry which is preliminary data.</text>
</comment>
<evidence type="ECO:0000256" key="9">
    <source>
        <dbReference type="SAM" id="MobiDB-lite"/>
    </source>
</evidence>
<evidence type="ECO:0000256" key="2">
    <source>
        <dbReference type="ARBA" id="ARBA00006653"/>
    </source>
</evidence>
<evidence type="ECO:0000313" key="10">
    <source>
        <dbReference type="EMBL" id="OUZ99293.1"/>
    </source>
</evidence>
<evidence type="ECO:0000256" key="1">
    <source>
        <dbReference type="ARBA" id="ARBA00004395"/>
    </source>
</evidence>
<evidence type="ECO:0000256" key="3">
    <source>
        <dbReference type="ARBA" id="ARBA00020978"/>
    </source>
</evidence>
<dbReference type="PANTHER" id="PTHR31658">
    <property type="entry name" value="CONSERVED OLIGOMERIC GOLGI COMPLEX SUBUNIT 1"/>
    <property type="match status" value="1"/>
</dbReference>
<proteinExistence type="inferred from homology"/>
<dbReference type="FunCoup" id="A0A200PM57">
    <property type="interactions" value="3629"/>
</dbReference>
<dbReference type="GO" id="GO:0017119">
    <property type="term" value="C:Golgi transport complex"/>
    <property type="evidence" value="ECO:0007669"/>
    <property type="project" value="InterPro"/>
</dbReference>
<dbReference type="InterPro" id="IPR033370">
    <property type="entry name" value="COG1"/>
</dbReference>
<dbReference type="Pfam" id="PF08700">
    <property type="entry name" value="VPS51_Exo84_N"/>
    <property type="match status" value="1"/>
</dbReference>
<keyword evidence="11" id="KW-1185">Reference proteome</keyword>
<dbReference type="GO" id="GO:0000139">
    <property type="term" value="C:Golgi membrane"/>
    <property type="evidence" value="ECO:0007669"/>
    <property type="project" value="UniProtKB-SubCell"/>
</dbReference>
<comment type="similarity">
    <text evidence="2">Belongs to the COG1 family.</text>
</comment>
<evidence type="ECO:0000313" key="11">
    <source>
        <dbReference type="Proteomes" id="UP000195402"/>
    </source>
</evidence>
<name>A0A200PM57_MACCD</name>
<keyword evidence="5" id="KW-0653">Protein transport</keyword>
<dbReference type="Proteomes" id="UP000195402">
    <property type="component" value="Unassembled WGS sequence"/>
</dbReference>
<dbReference type="InParanoid" id="A0A200PM57"/>
<evidence type="ECO:0000256" key="8">
    <source>
        <dbReference type="SAM" id="Coils"/>
    </source>
</evidence>
<keyword evidence="7" id="KW-0472">Membrane</keyword>
<keyword evidence="8" id="KW-0175">Coiled coil</keyword>
<organism evidence="10 11">
    <name type="scientific">Macleaya cordata</name>
    <name type="common">Five-seeded plume-poppy</name>
    <name type="synonym">Bocconia cordata</name>
    <dbReference type="NCBI Taxonomy" id="56857"/>
    <lineage>
        <taxon>Eukaryota</taxon>
        <taxon>Viridiplantae</taxon>
        <taxon>Streptophyta</taxon>
        <taxon>Embryophyta</taxon>
        <taxon>Tracheophyta</taxon>
        <taxon>Spermatophyta</taxon>
        <taxon>Magnoliopsida</taxon>
        <taxon>Ranunculales</taxon>
        <taxon>Papaveraceae</taxon>
        <taxon>Papaveroideae</taxon>
        <taxon>Macleaya</taxon>
    </lineage>
</organism>